<reference evidence="1 2" key="1">
    <citation type="journal article" date="2019" name="Nat. Ecol. Evol.">
        <title>Megaphylogeny resolves global patterns of mushroom evolution.</title>
        <authorList>
            <person name="Varga T."/>
            <person name="Krizsan K."/>
            <person name="Foldi C."/>
            <person name="Dima B."/>
            <person name="Sanchez-Garcia M."/>
            <person name="Sanchez-Ramirez S."/>
            <person name="Szollosi G.J."/>
            <person name="Szarkandi J.G."/>
            <person name="Papp V."/>
            <person name="Albert L."/>
            <person name="Andreopoulos W."/>
            <person name="Angelini C."/>
            <person name="Antonin V."/>
            <person name="Barry K.W."/>
            <person name="Bougher N.L."/>
            <person name="Buchanan P."/>
            <person name="Buyck B."/>
            <person name="Bense V."/>
            <person name="Catcheside P."/>
            <person name="Chovatia M."/>
            <person name="Cooper J."/>
            <person name="Damon W."/>
            <person name="Desjardin D."/>
            <person name="Finy P."/>
            <person name="Geml J."/>
            <person name="Haridas S."/>
            <person name="Hughes K."/>
            <person name="Justo A."/>
            <person name="Karasinski D."/>
            <person name="Kautmanova I."/>
            <person name="Kiss B."/>
            <person name="Kocsube S."/>
            <person name="Kotiranta H."/>
            <person name="LaButti K.M."/>
            <person name="Lechner B.E."/>
            <person name="Liimatainen K."/>
            <person name="Lipzen A."/>
            <person name="Lukacs Z."/>
            <person name="Mihaltcheva S."/>
            <person name="Morgado L.N."/>
            <person name="Niskanen T."/>
            <person name="Noordeloos M.E."/>
            <person name="Ohm R.A."/>
            <person name="Ortiz-Santana B."/>
            <person name="Ovrebo C."/>
            <person name="Racz N."/>
            <person name="Riley R."/>
            <person name="Savchenko A."/>
            <person name="Shiryaev A."/>
            <person name="Soop K."/>
            <person name="Spirin V."/>
            <person name="Szebenyi C."/>
            <person name="Tomsovsky M."/>
            <person name="Tulloss R.E."/>
            <person name="Uehling J."/>
            <person name="Grigoriev I.V."/>
            <person name="Vagvolgyi C."/>
            <person name="Papp T."/>
            <person name="Martin F.M."/>
            <person name="Miettinen O."/>
            <person name="Hibbett D.S."/>
            <person name="Nagy L.G."/>
        </authorList>
    </citation>
    <scope>NUCLEOTIDE SEQUENCE [LARGE SCALE GENOMIC DNA]</scope>
    <source>
        <strain evidence="1 2">CBS 962.96</strain>
    </source>
</reference>
<dbReference type="EMBL" id="ML179686">
    <property type="protein sequence ID" value="THU83108.1"/>
    <property type="molecule type" value="Genomic_DNA"/>
</dbReference>
<evidence type="ECO:0000313" key="1">
    <source>
        <dbReference type="EMBL" id="THU83108.1"/>
    </source>
</evidence>
<accession>A0A4S8L4X6</accession>
<keyword evidence="2" id="KW-1185">Reference proteome</keyword>
<gene>
    <name evidence="1" type="ORF">K435DRAFT_434921</name>
</gene>
<dbReference type="AlphaFoldDB" id="A0A4S8L4X6"/>
<name>A0A4S8L4X6_DENBC</name>
<sequence length="267" mass="31945">MFLVSTLLIYSAPRPQWRYARDNFFYHLEHSKITVPLINDLKNFNFLYCFRPRMRGLERLNLSYDTGSTFRRLTKPECDRYFYLRQVIKKCYKYFKILTEKFRDSLRQPTSNLKHGFYVSGSGENALRFISEMEVLFAFLRPDSDPYEDPTHNPRRLVLTEIVDDLRLDNLSDSLAEISICHAYFYPPALNPDCSDWYFIDFSRGHSSLAKRYLKRIRSGCNFWVTPWSRNFRWSVHELSLVEELVKTIESLFEYELLEAINWLQVG</sequence>
<dbReference type="Proteomes" id="UP000297245">
    <property type="component" value="Unassembled WGS sequence"/>
</dbReference>
<evidence type="ECO:0000313" key="2">
    <source>
        <dbReference type="Proteomes" id="UP000297245"/>
    </source>
</evidence>
<protein>
    <submittedName>
        <fullName evidence="1">Uncharacterized protein</fullName>
    </submittedName>
</protein>
<organism evidence="1 2">
    <name type="scientific">Dendrothele bispora (strain CBS 962.96)</name>
    <dbReference type="NCBI Taxonomy" id="1314807"/>
    <lineage>
        <taxon>Eukaryota</taxon>
        <taxon>Fungi</taxon>
        <taxon>Dikarya</taxon>
        <taxon>Basidiomycota</taxon>
        <taxon>Agaricomycotina</taxon>
        <taxon>Agaricomycetes</taxon>
        <taxon>Agaricomycetidae</taxon>
        <taxon>Agaricales</taxon>
        <taxon>Agaricales incertae sedis</taxon>
        <taxon>Dendrothele</taxon>
    </lineage>
</organism>
<proteinExistence type="predicted"/>